<dbReference type="AlphaFoldDB" id="A0A6M3XBQ6"/>
<dbReference type="EMBL" id="MT144615">
    <property type="protein sequence ID" value="QJH95222.1"/>
    <property type="molecule type" value="Genomic_DNA"/>
</dbReference>
<gene>
    <name evidence="1" type="ORF">TM448B00361_0011</name>
</gene>
<name>A0A6M3XBQ6_9ZZZZ</name>
<reference evidence="1" key="1">
    <citation type="submission" date="2020-03" db="EMBL/GenBank/DDBJ databases">
        <title>The deep terrestrial virosphere.</title>
        <authorList>
            <person name="Holmfeldt K."/>
            <person name="Nilsson E."/>
            <person name="Simone D."/>
            <person name="Lopez-Fernandez M."/>
            <person name="Wu X."/>
            <person name="de Brujin I."/>
            <person name="Lundin D."/>
            <person name="Andersson A."/>
            <person name="Bertilsson S."/>
            <person name="Dopson M."/>
        </authorList>
    </citation>
    <scope>NUCLEOTIDE SEQUENCE</scope>
    <source>
        <strain evidence="1">TM448B00361</strain>
    </source>
</reference>
<organism evidence="1">
    <name type="scientific">viral metagenome</name>
    <dbReference type="NCBI Taxonomy" id="1070528"/>
    <lineage>
        <taxon>unclassified sequences</taxon>
        <taxon>metagenomes</taxon>
        <taxon>organismal metagenomes</taxon>
    </lineage>
</organism>
<evidence type="ECO:0000313" key="1">
    <source>
        <dbReference type="EMBL" id="QJH95222.1"/>
    </source>
</evidence>
<sequence length="71" mass="7573">MIDVATRSSSARNKAWIRDQLLAASSMSPSDLAKALGIPTQTDDAAREVERLQDKMAAVVQAIDSQDLGSV</sequence>
<accession>A0A6M3XBQ6</accession>
<protein>
    <submittedName>
        <fullName evidence="1">Uncharacterized protein</fullName>
    </submittedName>
</protein>
<proteinExistence type="predicted"/>